<protein>
    <submittedName>
        <fullName evidence="1">DUF433 domain-containing protein</fullName>
    </submittedName>
</protein>
<sequence>MTVLTPSPIHSDPEVMGGTLVFRNTRVSTQTLLDYLDDGFSLEEFLDNFPSVDRQDALAFLGHKNLEK</sequence>
<dbReference type="Proteomes" id="UP001065613">
    <property type="component" value="Chromosome"/>
</dbReference>
<gene>
    <name evidence="1" type="ORF">KA717_10745</name>
</gene>
<dbReference type="KEGG" id="wna:KA717_10745"/>
<dbReference type="EMBL" id="CP073041">
    <property type="protein sequence ID" value="UXE63098.1"/>
    <property type="molecule type" value="Genomic_DNA"/>
</dbReference>
<dbReference type="InterPro" id="IPR009057">
    <property type="entry name" value="Homeodomain-like_sf"/>
</dbReference>
<dbReference type="AlphaFoldDB" id="A0A977L050"/>
<proteinExistence type="predicted"/>
<dbReference type="SUPFAM" id="SSF46689">
    <property type="entry name" value="Homeodomain-like"/>
    <property type="match status" value="1"/>
</dbReference>
<evidence type="ECO:0000313" key="1">
    <source>
        <dbReference type="EMBL" id="UXE63098.1"/>
    </source>
</evidence>
<dbReference type="Gene3D" id="1.10.10.10">
    <property type="entry name" value="Winged helix-like DNA-binding domain superfamily/Winged helix DNA-binding domain"/>
    <property type="match status" value="1"/>
</dbReference>
<dbReference type="InterPro" id="IPR007367">
    <property type="entry name" value="DUF433"/>
</dbReference>
<organism evidence="1">
    <name type="scientific">Woronichinia naegeliana WA131</name>
    <dbReference type="NCBI Taxonomy" id="2824559"/>
    <lineage>
        <taxon>Bacteria</taxon>
        <taxon>Bacillati</taxon>
        <taxon>Cyanobacteriota</taxon>
        <taxon>Cyanophyceae</taxon>
        <taxon>Synechococcales</taxon>
        <taxon>Coelosphaeriaceae</taxon>
        <taxon>Woronichinia</taxon>
    </lineage>
</organism>
<reference evidence="1" key="1">
    <citation type="submission" date="2021-04" db="EMBL/GenBank/DDBJ databases">
        <title>Genome sequence of Woronichinia naegeliana from Washington state freshwater lake bloom.</title>
        <authorList>
            <person name="Dreher T.W."/>
        </authorList>
    </citation>
    <scope>NUCLEOTIDE SEQUENCE</scope>
    <source>
        <strain evidence="1">WA131</strain>
    </source>
</reference>
<dbReference type="InterPro" id="IPR036388">
    <property type="entry name" value="WH-like_DNA-bd_sf"/>
</dbReference>
<accession>A0A977L050</accession>
<name>A0A977L050_9CYAN</name>
<dbReference type="Pfam" id="PF04255">
    <property type="entry name" value="DUF433"/>
    <property type="match status" value="1"/>
</dbReference>